<gene>
    <name evidence="1" type="ORF">KIN20_028163</name>
</gene>
<protein>
    <submittedName>
        <fullName evidence="1">Uncharacterized protein</fullName>
    </submittedName>
</protein>
<evidence type="ECO:0000313" key="2">
    <source>
        <dbReference type="Proteomes" id="UP001196413"/>
    </source>
</evidence>
<reference evidence="1" key="1">
    <citation type="submission" date="2021-06" db="EMBL/GenBank/DDBJ databases">
        <title>Parelaphostrongylus tenuis whole genome reference sequence.</title>
        <authorList>
            <person name="Garwood T.J."/>
            <person name="Larsen P.A."/>
            <person name="Fountain-Jones N.M."/>
            <person name="Garbe J.R."/>
            <person name="Macchietto M.G."/>
            <person name="Kania S.A."/>
            <person name="Gerhold R.W."/>
            <person name="Richards J.E."/>
            <person name="Wolf T.M."/>
        </authorList>
    </citation>
    <scope>NUCLEOTIDE SEQUENCE</scope>
    <source>
        <strain evidence="1">MNPRO001-30</strain>
        <tissue evidence="1">Meninges</tissue>
    </source>
</reference>
<sequence length="78" mass="9018">MEERHGRRAKSVDALKQCEHNPHALVAADEQEKMLKKCEEAKPHHEELWVSVSKDPKHWRKQTGEILKTVVNNISIPS</sequence>
<name>A0AAD5WEK5_PARTN</name>
<organism evidence="1 2">
    <name type="scientific">Parelaphostrongylus tenuis</name>
    <name type="common">Meningeal worm</name>
    <dbReference type="NCBI Taxonomy" id="148309"/>
    <lineage>
        <taxon>Eukaryota</taxon>
        <taxon>Metazoa</taxon>
        <taxon>Ecdysozoa</taxon>
        <taxon>Nematoda</taxon>
        <taxon>Chromadorea</taxon>
        <taxon>Rhabditida</taxon>
        <taxon>Rhabditina</taxon>
        <taxon>Rhabditomorpha</taxon>
        <taxon>Strongyloidea</taxon>
        <taxon>Metastrongylidae</taxon>
        <taxon>Parelaphostrongylus</taxon>
    </lineage>
</organism>
<dbReference type="AlphaFoldDB" id="A0AAD5WEK5"/>
<proteinExistence type="predicted"/>
<comment type="caution">
    <text evidence="1">The sequence shown here is derived from an EMBL/GenBank/DDBJ whole genome shotgun (WGS) entry which is preliminary data.</text>
</comment>
<dbReference type="Proteomes" id="UP001196413">
    <property type="component" value="Unassembled WGS sequence"/>
</dbReference>
<accession>A0AAD5WEK5</accession>
<dbReference type="EMBL" id="JAHQIW010005834">
    <property type="protein sequence ID" value="KAJ1367282.1"/>
    <property type="molecule type" value="Genomic_DNA"/>
</dbReference>
<keyword evidence="2" id="KW-1185">Reference proteome</keyword>
<evidence type="ECO:0000313" key="1">
    <source>
        <dbReference type="EMBL" id="KAJ1367282.1"/>
    </source>
</evidence>